<dbReference type="InterPro" id="IPR004143">
    <property type="entry name" value="BPL_LPL_catalytic"/>
</dbReference>
<dbReference type="AlphaFoldDB" id="A0AAE8MDZ2"/>
<keyword evidence="3" id="KW-1185">Reference proteome</keyword>
<comment type="caution">
    <text evidence="2">The sequence shown here is derived from an EMBL/GenBank/DDBJ whole genome shotgun (WGS) entry which is preliminary data.</text>
</comment>
<dbReference type="EMBL" id="ONZP01000333">
    <property type="protein sequence ID" value="SPJ81751.1"/>
    <property type="molecule type" value="Genomic_DNA"/>
</dbReference>
<dbReference type="PROSITE" id="PS51733">
    <property type="entry name" value="BPL_LPL_CATALYTIC"/>
    <property type="match status" value="1"/>
</dbReference>
<dbReference type="Proteomes" id="UP001187734">
    <property type="component" value="Unassembled WGS sequence"/>
</dbReference>
<evidence type="ECO:0000313" key="3">
    <source>
        <dbReference type="Proteomes" id="UP001187734"/>
    </source>
</evidence>
<dbReference type="Gene3D" id="3.30.930.10">
    <property type="entry name" value="Bira Bifunctional Protein, Domain 2"/>
    <property type="match status" value="1"/>
</dbReference>
<dbReference type="SUPFAM" id="SSF55681">
    <property type="entry name" value="Class II aaRS and biotin synthetases"/>
    <property type="match status" value="1"/>
</dbReference>
<accession>A0AAE8MDZ2</accession>
<protein>
    <submittedName>
        <fullName evidence="2">Related to LIP2 - lipoic acid ligase</fullName>
    </submittedName>
</protein>
<name>A0AAE8MDZ2_9HYPO</name>
<sequence>MMSRIRLTAAPFSAILSTPFRSGAGAPSGRISVCRWSSTHAGPASGHSSLKLLTHQHFTESGPGAFVSYDTAHAAQEDLRSQFLKWKSLPDEQQHVDVPRPHLISFEPTPTLTLGRRQPALTPEQTSRFQAPLSVALHHRRKPVPEQTFIPNVRQTSRGGLTTYHGPGQLVLWPVLDMHSPLYAHYSVMSYASHLEATTRRLLGELFGLETYTTREEPGVWVRTPAGQPERKIAAMGVHHRRHVTALGIAVNIDVPVEGPEDANPWARFVPCGLEDKLVTSVAAELGESGDVALLDGWDIASLADRWAVLFDEGLVNEAKRDVDGEVNSGLRRAAI</sequence>
<dbReference type="PANTHER" id="PTHR10993">
    <property type="entry name" value="OCTANOYLTRANSFERASE"/>
    <property type="match status" value="1"/>
</dbReference>
<evidence type="ECO:0000259" key="1">
    <source>
        <dbReference type="PROSITE" id="PS51733"/>
    </source>
</evidence>
<dbReference type="GO" id="GO:0016874">
    <property type="term" value="F:ligase activity"/>
    <property type="evidence" value="ECO:0007669"/>
    <property type="project" value="UniProtKB-KW"/>
</dbReference>
<gene>
    <name evidence="2" type="ORF">FTOL_09156</name>
</gene>
<dbReference type="GO" id="GO:0009249">
    <property type="term" value="P:protein lipoylation"/>
    <property type="evidence" value="ECO:0007669"/>
    <property type="project" value="TreeGrafter"/>
</dbReference>
<feature type="domain" description="BPL/LPL catalytic" evidence="1">
    <location>
        <begin position="97"/>
        <end position="311"/>
    </location>
</feature>
<organism evidence="2 3">
    <name type="scientific">Fusarium torulosum</name>
    <dbReference type="NCBI Taxonomy" id="33205"/>
    <lineage>
        <taxon>Eukaryota</taxon>
        <taxon>Fungi</taxon>
        <taxon>Dikarya</taxon>
        <taxon>Ascomycota</taxon>
        <taxon>Pezizomycotina</taxon>
        <taxon>Sordariomycetes</taxon>
        <taxon>Hypocreomycetidae</taxon>
        <taxon>Hypocreales</taxon>
        <taxon>Nectriaceae</taxon>
        <taxon>Fusarium</taxon>
    </lineage>
</organism>
<dbReference type="GO" id="GO:0033819">
    <property type="term" value="F:lipoyl(octanoyl) transferase activity"/>
    <property type="evidence" value="ECO:0007669"/>
    <property type="project" value="TreeGrafter"/>
</dbReference>
<dbReference type="Pfam" id="PF21948">
    <property type="entry name" value="LplA-B_cat"/>
    <property type="match status" value="1"/>
</dbReference>
<evidence type="ECO:0000313" key="2">
    <source>
        <dbReference type="EMBL" id="SPJ81751.1"/>
    </source>
</evidence>
<keyword evidence="2" id="KW-0436">Ligase</keyword>
<dbReference type="PANTHER" id="PTHR10993:SF7">
    <property type="entry name" value="LIPOYLTRANSFERASE 2, MITOCHONDRIAL-RELATED"/>
    <property type="match status" value="1"/>
</dbReference>
<reference evidence="2" key="1">
    <citation type="submission" date="2018-03" db="EMBL/GenBank/DDBJ databases">
        <authorList>
            <person name="Guldener U."/>
        </authorList>
    </citation>
    <scope>NUCLEOTIDE SEQUENCE</scope>
</reference>
<dbReference type="InterPro" id="IPR045864">
    <property type="entry name" value="aa-tRNA-synth_II/BPL/LPL"/>
</dbReference>
<proteinExistence type="predicted"/>